<accession>A8IAB8</accession>
<dbReference type="RefSeq" id="WP_012171015.1">
    <property type="nucleotide sequence ID" value="NC_009937.1"/>
</dbReference>
<dbReference type="InterPro" id="IPR002563">
    <property type="entry name" value="Flavin_Rdtase-like_dom"/>
</dbReference>
<comment type="similarity">
    <text evidence="4">Belongs to the flavoredoxin family.</text>
</comment>
<comment type="cofactor">
    <cofactor evidence="1">
        <name>FMN</name>
        <dbReference type="ChEBI" id="CHEBI:58210"/>
    </cofactor>
</comment>
<dbReference type="Pfam" id="PF01613">
    <property type="entry name" value="Flavin_Reduct"/>
    <property type="match status" value="1"/>
</dbReference>
<reference evidence="7" key="2">
    <citation type="submission" date="2007-04" db="EMBL/GenBank/DDBJ databases">
        <title>Complete genome sequence of the nitrogen-fixing bacterium Azorhizobium caulinodans ORS571.</title>
        <authorList>
            <person name="Lee K.B."/>
            <person name="Backer P.D."/>
            <person name="Aono T."/>
            <person name="Liu C.T."/>
            <person name="Suzuki S."/>
            <person name="Suzuki T."/>
            <person name="Kaneko T."/>
            <person name="Yamada M."/>
            <person name="Tabata S."/>
            <person name="Kupfer D.M."/>
            <person name="Najar F.Z."/>
            <person name="Wiley G.B."/>
            <person name="Roe B."/>
            <person name="Binnewies T."/>
            <person name="Ussery D."/>
            <person name="Vereecke D."/>
            <person name="Gevers D."/>
            <person name="Holsters M."/>
            <person name="Oyaizu H."/>
        </authorList>
    </citation>
    <scope>NUCLEOTIDE SEQUENCE [LARGE SCALE GENOMIC DNA]</scope>
    <source>
        <strain evidence="7">ATCC 43989 / DSM 5975 / JCM 20966 / LMG 6465 / NBRC 14845 / NCIMB 13405 / ORS 571</strain>
    </source>
</reference>
<evidence type="ECO:0000313" key="7">
    <source>
        <dbReference type="Proteomes" id="UP000000270"/>
    </source>
</evidence>
<dbReference type="KEGG" id="azc:AZC_2489"/>
<evidence type="ECO:0000256" key="4">
    <source>
        <dbReference type="ARBA" id="ARBA00038054"/>
    </source>
</evidence>
<reference evidence="6 7" key="3">
    <citation type="journal article" date="2008" name="BMC Genomics">
        <title>The genome of the versatile nitrogen fixer Azorhizobium caulinodans ORS571.</title>
        <authorList>
            <person name="Lee KB."/>
            <person name="Backer P.D."/>
            <person name="Aono T."/>
            <person name="Liu CT."/>
            <person name="Suzuki S."/>
            <person name="Suzuki T."/>
            <person name="Kaneko T."/>
            <person name="Yamada M."/>
            <person name="Tabata S."/>
            <person name="Kupfer D.M."/>
            <person name="Najar F.Z."/>
            <person name="Wiley G.B."/>
            <person name="Roe B."/>
            <person name="Binnewies T.T."/>
            <person name="Ussery D.W."/>
            <person name="D'Haeze W."/>
            <person name="Herder J.D."/>
            <person name="Gevers D."/>
            <person name="Vereecke D."/>
            <person name="Holsters M."/>
            <person name="Oyaizu H."/>
        </authorList>
    </citation>
    <scope>NUCLEOTIDE SEQUENCE [LARGE SCALE GENOMIC DNA]</scope>
    <source>
        <strain evidence="7">ATCC 43989 / DSM 5975 / JCM 20966 / LMG 6465 / NBRC 14845 / NCIMB 13405 / ORS 571</strain>
    </source>
</reference>
<dbReference type="SUPFAM" id="SSF50475">
    <property type="entry name" value="FMN-binding split barrel"/>
    <property type="match status" value="1"/>
</dbReference>
<dbReference type="Gene3D" id="2.30.110.10">
    <property type="entry name" value="Electron Transport, Fmn-binding Protein, Chain A"/>
    <property type="match status" value="1"/>
</dbReference>
<keyword evidence="3" id="KW-0288">FMN</keyword>
<reference evidence="6 7" key="6">
    <citation type="journal article" date="2011" name="Appl. Environ. Microbiol.">
        <title>Involvement of the azorhizobial chromosome partition gene (parA) in the onset of bacteroid differentiation during Sesbania rostrata stem nodule development.</title>
        <authorList>
            <person name="Liu CT."/>
            <person name="Lee KB."/>
            <person name="Wang YS."/>
            <person name="Peng MH."/>
            <person name="Lee KT."/>
            <person name="Suzuki S."/>
            <person name="Suzuki T."/>
            <person name="Oyaizu H."/>
        </authorList>
    </citation>
    <scope>NUCLEOTIDE SEQUENCE [LARGE SCALE GENOMIC DNA]</scope>
    <source>
        <strain evidence="7">ATCC 43989 / DSM 5975 / JCM 20966 / LMG 6465 / NBRC 14845 / NCIMB 13405 / ORS 571</strain>
    </source>
</reference>
<organism evidence="6 7">
    <name type="scientific">Azorhizobium caulinodans (strain ATCC 43989 / DSM 5975 / JCM 20966 / LMG 6465 / NBRC 14845 / NCIMB 13405 / ORS 571)</name>
    <dbReference type="NCBI Taxonomy" id="438753"/>
    <lineage>
        <taxon>Bacteria</taxon>
        <taxon>Pseudomonadati</taxon>
        <taxon>Pseudomonadota</taxon>
        <taxon>Alphaproteobacteria</taxon>
        <taxon>Hyphomicrobiales</taxon>
        <taxon>Xanthobacteraceae</taxon>
        <taxon>Azorhizobium</taxon>
    </lineage>
</organism>
<dbReference type="PANTHER" id="PTHR33798">
    <property type="entry name" value="FLAVOPROTEIN OXYGENASE"/>
    <property type="match status" value="1"/>
</dbReference>
<dbReference type="Proteomes" id="UP000000270">
    <property type="component" value="Chromosome"/>
</dbReference>
<dbReference type="GO" id="GO:0016646">
    <property type="term" value="F:oxidoreductase activity, acting on the CH-NH group of donors, NAD or NADP as acceptor"/>
    <property type="evidence" value="ECO:0007669"/>
    <property type="project" value="UniProtKB-ARBA"/>
</dbReference>
<dbReference type="eggNOG" id="COG1853">
    <property type="taxonomic scope" value="Bacteria"/>
</dbReference>
<dbReference type="SMART" id="SM00903">
    <property type="entry name" value="Flavin_Reduct"/>
    <property type="match status" value="1"/>
</dbReference>
<protein>
    <recommendedName>
        <fullName evidence="5">Flavin reductase like domain-containing protein</fullName>
    </recommendedName>
</protein>
<evidence type="ECO:0000313" key="6">
    <source>
        <dbReference type="EMBL" id="BAF88487.1"/>
    </source>
</evidence>
<feature type="domain" description="Flavin reductase like" evidence="5">
    <location>
        <begin position="28"/>
        <end position="180"/>
    </location>
</feature>
<reference evidence="6 7" key="4">
    <citation type="journal article" date="2009" name="Appl. Environ. Microbiol.">
        <title>Comparative genome-wide transcriptional profiling of Azorhizobium caulinodans ORS571 grown under free-living and symbiotic conditions.</title>
        <authorList>
            <person name="Tsukada S."/>
            <person name="Aono T."/>
            <person name="Akiba N."/>
            <person name="Lee KB."/>
            <person name="Liu CT."/>
            <person name="Toyazaki H."/>
            <person name="Oyaizu H."/>
        </authorList>
    </citation>
    <scope>NUCLEOTIDE SEQUENCE [LARGE SCALE GENOMIC DNA]</scope>
    <source>
        <strain evidence="7">ATCC 43989 / DSM 5975 / JCM 20966 / LMG 6465 / NBRC 14845 / NCIMB 13405 / ORS 571</strain>
    </source>
</reference>
<dbReference type="InterPro" id="IPR012349">
    <property type="entry name" value="Split_barrel_FMN-bd"/>
</dbReference>
<name>A8IAB8_AZOC5</name>
<keyword evidence="7" id="KW-1185">Reference proteome</keyword>
<reference evidence="6 7" key="5">
    <citation type="journal article" date="2010" name="Appl. Environ. Microbiol.">
        <title>phrR-like gene praR of Azorhizobium caulinodans ORS571 is essential for symbiosis with Sesbania rostrata and is involved in expression of reb genes.</title>
        <authorList>
            <person name="Akiba N."/>
            <person name="Aono T."/>
            <person name="Toyazaki H."/>
            <person name="Sato S."/>
            <person name="Oyaizu H."/>
        </authorList>
    </citation>
    <scope>NUCLEOTIDE SEQUENCE [LARGE SCALE GENOMIC DNA]</scope>
    <source>
        <strain evidence="7">ATCC 43989 / DSM 5975 / JCM 20966 / LMG 6465 / NBRC 14845 / NCIMB 13405 / ORS 571</strain>
    </source>
</reference>
<gene>
    <name evidence="6" type="ordered locus">AZC_2489</name>
</gene>
<evidence type="ECO:0000256" key="1">
    <source>
        <dbReference type="ARBA" id="ARBA00001917"/>
    </source>
</evidence>
<reference evidence="6 7" key="1">
    <citation type="journal article" date="2007" name="Appl. Environ. Microbiol.">
        <title>Rhizobial factors required for stem nodule maturation and maintenance in Sesbania rostrata-Azorhizobium caulinodans ORS571 symbiosis.</title>
        <authorList>
            <person name="Suzuki S."/>
            <person name="Aono T."/>
            <person name="Lee KB."/>
            <person name="Suzuki T."/>
            <person name="Liu CT."/>
            <person name="Miwa H."/>
            <person name="Wakao S."/>
            <person name="Iki T."/>
            <person name="Oyaizu H."/>
        </authorList>
    </citation>
    <scope>NUCLEOTIDE SEQUENCE [LARGE SCALE GENOMIC DNA]</scope>
    <source>
        <strain evidence="7">ATCC 43989 / DSM 5975 / JCM 20966 / LMG 6465 / NBRC 14845 / NCIMB 13405 / ORS 571</strain>
    </source>
</reference>
<dbReference type="GO" id="GO:0010181">
    <property type="term" value="F:FMN binding"/>
    <property type="evidence" value="ECO:0007669"/>
    <property type="project" value="InterPro"/>
</dbReference>
<proteinExistence type="inferred from homology"/>
<dbReference type="EMBL" id="AP009384">
    <property type="protein sequence ID" value="BAF88487.1"/>
    <property type="molecule type" value="Genomic_DNA"/>
</dbReference>
<dbReference type="STRING" id="438753.AZC_2489"/>
<sequence>MSDTDAAEGLSFDFAATAPDLRYKLLTGLVVPRPIAWVTTRSTAGVVNAAPFSFFNVFAQEPPLLVLGIDTRSDGSPKDTLVNIRETRAFVVHLPDEATAKAMNDTAMDFPGAEGEPEALGLALVPGTHGPVPRLRDAPVAMECRQVTTLNFGPRRDLVLGEVLALHTRPGILDAGTLRTNYEVYQPIARLGGTLYAHLNDRFSMERETYEAFKARGGKDGT</sequence>
<evidence type="ECO:0000259" key="5">
    <source>
        <dbReference type="SMART" id="SM00903"/>
    </source>
</evidence>
<dbReference type="PANTHER" id="PTHR33798:SF5">
    <property type="entry name" value="FLAVIN REDUCTASE LIKE DOMAIN-CONTAINING PROTEIN"/>
    <property type="match status" value="1"/>
</dbReference>
<dbReference type="AlphaFoldDB" id="A8IAB8"/>
<evidence type="ECO:0000256" key="3">
    <source>
        <dbReference type="ARBA" id="ARBA00022643"/>
    </source>
</evidence>
<dbReference type="HOGENOM" id="CLU_059021_3_1_5"/>
<keyword evidence="2" id="KW-0285">Flavoprotein</keyword>
<evidence type="ECO:0000256" key="2">
    <source>
        <dbReference type="ARBA" id="ARBA00022630"/>
    </source>
</evidence>